<dbReference type="PROSITE" id="PS51371">
    <property type="entry name" value="CBS"/>
    <property type="match status" value="2"/>
</dbReference>
<name>I0YS68_COCSC</name>
<dbReference type="SUPFAM" id="SSF81340">
    <property type="entry name" value="Clc chloride channel"/>
    <property type="match status" value="1"/>
</dbReference>
<evidence type="ECO:0000256" key="12">
    <source>
        <dbReference type="RuleBase" id="RU361221"/>
    </source>
</evidence>
<protein>
    <recommendedName>
        <fullName evidence="12">Chloride channel protein</fullName>
    </recommendedName>
</protein>
<evidence type="ECO:0000256" key="5">
    <source>
        <dbReference type="ARBA" id="ARBA00022737"/>
    </source>
</evidence>
<dbReference type="CDD" id="cd04591">
    <property type="entry name" value="CBS_pair_voltage-gated_CLC_euk_bac"/>
    <property type="match status" value="1"/>
</dbReference>
<feature type="region of interest" description="Disordered" evidence="13">
    <location>
        <begin position="1"/>
        <end position="42"/>
    </location>
</feature>
<keyword evidence="4 12" id="KW-0812">Transmembrane</keyword>
<dbReference type="InterPro" id="IPR046342">
    <property type="entry name" value="CBS_dom_sf"/>
</dbReference>
<dbReference type="PANTHER" id="PTHR11689">
    <property type="entry name" value="CHLORIDE CHANNEL PROTEIN CLC FAMILY MEMBER"/>
    <property type="match status" value="1"/>
</dbReference>
<evidence type="ECO:0000313" key="15">
    <source>
        <dbReference type="EMBL" id="EIE21237.1"/>
    </source>
</evidence>
<feature type="transmembrane region" description="Helical" evidence="12">
    <location>
        <begin position="118"/>
        <end position="139"/>
    </location>
</feature>
<feature type="transmembrane region" description="Helical" evidence="12">
    <location>
        <begin position="560"/>
        <end position="586"/>
    </location>
</feature>
<feature type="transmembrane region" description="Helical" evidence="12">
    <location>
        <begin position="421"/>
        <end position="439"/>
    </location>
</feature>
<evidence type="ECO:0000256" key="2">
    <source>
        <dbReference type="ARBA" id="ARBA00009476"/>
    </source>
</evidence>
<evidence type="ECO:0000256" key="3">
    <source>
        <dbReference type="ARBA" id="ARBA00022448"/>
    </source>
</evidence>
<evidence type="ECO:0000259" key="14">
    <source>
        <dbReference type="PROSITE" id="PS51371"/>
    </source>
</evidence>
<evidence type="ECO:0000256" key="8">
    <source>
        <dbReference type="ARBA" id="ARBA00023122"/>
    </source>
</evidence>
<keyword evidence="9 12" id="KW-0472">Membrane</keyword>
<keyword evidence="5" id="KW-0677">Repeat</keyword>
<evidence type="ECO:0000256" key="4">
    <source>
        <dbReference type="ARBA" id="ARBA00022692"/>
    </source>
</evidence>
<proteinExistence type="inferred from homology"/>
<dbReference type="EMBL" id="AGSI01000013">
    <property type="protein sequence ID" value="EIE21237.1"/>
    <property type="molecule type" value="Genomic_DNA"/>
</dbReference>
<accession>I0YS68</accession>
<dbReference type="InterPro" id="IPR000644">
    <property type="entry name" value="CBS_dom"/>
</dbReference>
<dbReference type="SMART" id="SM00116">
    <property type="entry name" value="CBS"/>
    <property type="match status" value="2"/>
</dbReference>
<evidence type="ECO:0000256" key="6">
    <source>
        <dbReference type="ARBA" id="ARBA00022989"/>
    </source>
</evidence>
<dbReference type="PANTHER" id="PTHR11689:SF89">
    <property type="entry name" value="CHLORIDE CHANNEL PROTEIN"/>
    <property type="match status" value="1"/>
</dbReference>
<feature type="transmembrane region" description="Helical" evidence="12">
    <location>
        <begin position="250"/>
        <end position="276"/>
    </location>
</feature>
<dbReference type="GO" id="GO:0016020">
    <property type="term" value="C:membrane"/>
    <property type="evidence" value="ECO:0007669"/>
    <property type="project" value="UniProtKB-SubCell"/>
</dbReference>
<feature type="transmembrane region" description="Helical" evidence="12">
    <location>
        <begin position="214"/>
        <end position="238"/>
    </location>
</feature>
<dbReference type="InterPro" id="IPR051280">
    <property type="entry name" value="Cl-channel/antiporter"/>
</dbReference>
<evidence type="ECO:0000256" key="10">
    <source>
        <dbReference type="ARBA" id="ARBA00023214"/>
    </source>
</evidence>
<dbReference type="OrthoDB" id="428525at2759"/>
<evidence type="ECO:0000313" key="16">
    <source>
        <dbReference type="Proteomes" id="UP000007264"/>
    </source>
</evidence>
<keyword evidence="6 12" id="KW-1133">Transmembrane helix</keyword>
<dbReference type="Gene3D" id="3.10.580.20">
    <property type="match status" value="1"/>
</dbReference>
<dbReference type="InterPro" id="IPR014743">
    <property type="entry name" value="Cl-channel_core"/>
</dbReference>
<dbReference type="Gene3D" id="1.10.3080.10">
    <property type="entry name" value="Clc chloride channel"/>
    <property type="match status" value="1"/>
</dbReference>
<keyword evidence="7 12" id="KW-0406">Ion transport</keyword>
<keyword evidence="16" id="KW-1185">Reference proteome</keyword>
<dbReference type="Proteomes" id="UP000007264">
    <property type="component" value="Unassembled WGS sequence"/>
</dbReference>
<evidence type="ECO:0000256" key="13">
    <source>
        <dbReference type="SAM" id="MobiDB-lite"/>
    </source>
</evidence>
<reference evidence="15 16" key="1">
    <citation type="journal article" date="2012" name="Genome Biol.">
        <title>The genome of the polar eukaryotic microalga coccomyxa subellipsoidea reveals traits of cold adaptation.</title>
        <authorList>
            <person name="Blanc G."/>
            <person name="Agarkova I."/>
            <person name="Grimwood J."/>
            <person name="Kuo A."/>
            <person name="Brueggeman A."/>
            <person name="Dunigan D."/>
            <person name="Gurnon J."/>
            <person name="Ladunga I."/>
            <person name="Lindquist E."/>
            <person name="Lucas S."/>
            <person name="Pangilinan J."/>
            <person name="Proschold T."/>
            <person name="Salamov A."/>
            <person name="Schmutz J."/>
            <person name="Weeks D."/>
            <person name="Yamada T."/>
            <person name="Claverie J.M."/>
            <person name="Grigoriev I."/>
            <person name="Van Etten J."/>
            <person name="Lomsadze A."/>
            <person name="Borodovsky M."/>
        </authorList>
    </citation>
    <scope>NUCLEOTIDE SEQUENCE [LARGE SCALE GENOMIC DNA]</scope>
    <source>
        <strain evidence="15 16">C-169</strain>
    </source>
</reference>
<dbReference type="InterPro" id="IPR001807">
    <property type="entry name" value="ClC"/>
</dbReference>
<feature type="transmembrane region" description="Helical" evidence="12">
    <location>
        <begin position="377"/>
        <end position="400"/>
    </location>
</feature>
<evidence type="ECO:0000256" key="9">
    <source>
        <dbReference type="ARBA" id="ARBA00023136"/>
    </source>
</evidence>
<comment type="subcellular location">
    <subcellularLocation>
        <location evidence="1 12">Membrane</location>
        <topology evidence="1 12">Multi-pass membrane protein</topology>
    </subcellularLocation>
</comment>
<feature type="compositionally biased region" description="Low complexity" evidence="13">
    <location>
        <begin position="1"/>
        <end position="17"/>
    </location>
</feature>
<dbReference type="Pfam" id="PF00571">
    <property type="entry name" value="CBS"/>
    <property type="match status" value="2"/>
</dbReference>
<dbReference type="Gene3D" id="3.90.1280.20">
    <property type="match status" value="1"/>
</dbReference>
<feature type="transmembrane region" description="Helical" evidence="12">
    <location>
        <begin position="606"/>
        <end position="630"/>
    </location>
</feature>
<feature type="transmembrane region" description="Helical" evidence="12">
    <location>
        <begin position="288"/>
        <end position="311"/>
    </location>
</feature>
<dbReference type="eggNOG" id="KOG0474">
    <property type="taxonomic scope" value="Eukaryota"/>
</dbReference>
<keyword evidence="3 12" id="KW-0813">Transport</keyword>
<evidence type="ECO:0000256" key="1">
    <source>
        <dbReference type="ARBA" id="ARBA00004141"/>
    </source>
</evidence>
<evidence type="ECO:0000256" key="7">
    <source>
        <dbReference type="ARBA" id="ARBA00023065"/>
    </source>
</evidence>
<dbReference type="GeneID" id="17039219"/>
<dbReference type="RefSeq" id="XP_005645781.1">
    <property type="nucleotide sequence ID" value="XM_005645724.1"/>
</dbReference>
<dbReference type="Pfam" id="PF00654">
    <property type="entry name" value="Voltage_CLC"/>
    <property type="match status" value="1"/>
</dbReference>
<feature type="region of interest" description="Disordered" evidence="13">
    <location>
        <begin position="884"/>
        <end position="907"/>
    </location>
</feature>
<dbReference type="SUPFAM" id="SSF54631">
    <property type="entry name" value="CBS-domain pair"/>
    <property type="match status" value="1"/>
</dbReference>
<keyword evidence="8 11" id="KW-0129">CBS domain</keyword>
<dbReference type="GO" id="GO:0005254">
    <property type="term" value="F:chloride channel activity"/>
    <property type="evidence" value="ECO:0007669"/>
    <property type="project" value="UniProtKB-UniRule"/>
</dbReference>
<feature type="domain" description="CBS" evidence="14">
    <location>
        <begin position="817"/>
        <end position="874"/>
    </location>
</feature>
<feature type="transmembrane region" description="Helical" evidence="12">
    <location>
        <begin position="527"/>
        <end position="548"/>
    </location>
</feature>
<organism evidence="15 16">
    <name type="scientific">Coccomyxa subellipsoidea (strain C-169)</name>
    <name type="common">Green microalga</name>
    <dbReference type="NCBI Taxonomy" id="574566"/>
    <lineage>
        <taxon>Eukaryota</taxon>
        <taxon>Viridiplantae</taxon>
        <taxon>Chlorophyta</taxon>
        <taxon>core chlorophytes</taxon>
        <taxon>Trebouxiophyceae</taxon>
        <taxon>Trebouxiophyceae incertae sedis</taxon>
        <taxon>Coccomyxaceae</taxon>
        <taxon>Coccomyxa</taxon>
        <taxon>Coccomyxa subellipsoidea</taxon>
    </lineage>
</organism>
<dbReference type="AlphaFoldDB" id="I0YS68"/>
<dbReference type="PRINTS" id="PR00762">
    <property type="entry name" value="CLCHANNEL"/>
</dbReference>
<sequence>MARNRSSLSVPLVSLPSADHPGGDDLEATGSHGESFGFPVRPSAVSETSTSYLDDEVDTVPVRRHMGSVFWGLFQRGNDLEGAGVNHYYTREERARLADVESIDYLPPNSEVRQWDRWFMMGSIGVTVGLIGYFLFFFIELLSDTKYRTVRFLVGHTNIGVAWLFNMAYSIALVFGSTWMVVNWAPQAAGAGVAEVMAYLNGCMLPHVPNVQTLIVMLSVVFNVQTLIVKFCSCVLAVGSGLPVGPEGPMVHIGAMIGAALSQGHSTTLGFTTGLFRRFQNPKDKRDFVTAGTAVGIATAFGAPIGGLLFAFEELANSFSQALGWQIFFACMLAVLTLDTFKSAQHALNKGHFGLFDGDASTVFFEVLTPLTNHVAAVAPAAVIGVACGLLAIFFTVINLKVARLRIALLQGRKGWRMAEPCILMGLFVTAGMLLPLAFPCRASQCVIEQGATKPICPPGTAQHVQRIVEQSLELYTCSAASADSEMPAPRRNATLPTTYNELATLMSVTGEDAIKHLLSRGTHREFGYAALIVMLAVYFAGAVWAAGSAISSGLFVPMLLIGSCIGRIVGLIAVDFAAAGGHGSANAPLGVFLPPSPWSWVDPGAFALIGAGAFMGGVTRLTISLAVIMMEVSNDVRMLLPLLVGILAAKWVADAATHSLYHGLLEVKCVPWLPSMPWAKRSLDLVPVRAAMAAPAVTLREHMRLEDVRQVLRDSRHNGFPVVRDSPAGQVLVGLVNREHLMVVMRRALAAGGARGAQGGDLPEVPYEELNRNYVSAAARSLISEQQLAVLQGHGVDGLHVDGTAFERVLDLTPYVNTSAPAVAECFSLERAYMMFRQLGLRHLVIVDQHNHVKGILTRKDLLGYRLDDAVDRARASKGFISPSASTGRLRPRGASTASSVDGAFL</sequence>
<comment type="caution">
    <text evidence="15">The sequence shown here is derived from an EMBL/GenBank/DDBJ whole genome shotgun (WGS) entry which is preliminary data.</text>
</comment>
<dbReference type="KEGG" id="csl:COCSUDRAFT_43546"/>
<feature type="transmembrane region" description="Helical" evidence="12">
    <location>
        <begin position="159"/>
        <end position="182"/>
    </location>
</feature>
<keyword evidence="10 12" id="KW-0868">Chloride</keyword>
<feature type="domain" description="CBS" evidence="14">
    <location>
        <begin position="693"/>
        <end position="752"/>
    </location>
</feature>
<comment type="similarity">
    <text evidence="2 12">Belongs to the chloride channel (TC 2.A.49) family.</text>
</comment>
<gene>
    <name evidence="15" type="ORF">COCSUDRAFT_43546</name>
</gene>
<evidence type="ECO:0000256" key="11">
    <source>
        <dbReference type="PROSITE-ProRule" id="PRU00703"/>
    </source>
</evidence>